<evidence type="ECO:0000313" key="2">
    <source>
        <dbReference type="EMBL" id="CAI0649898.1"/>
    </source>
</evidence>
<evidence type="ECO:0000256" key="1">
    <source>
        <dbReference type="SAM" id="MobiDB-lite"/>
    </source>
</evidence>
<comment type="caution">
    <text evidence="2">The sequence shown here is derived from an EMBL/GenBank/DDBJ whole genome shotgun (WGS) entry which is preliminary data.</text>
</comment>
<dbReference type="AlphaFoldDB" id="A0A9W4RWT4"/>
<sequence length="483" mass="52888">MTEPRNLGSNFGTLGTREEDWPDVDGDLDSEEGAEAMRRADAALHATIERSIRQRNAQSAHGGAFPKSLYIKAQNQQDRLTNEERQLLLSRGDVVGKALARPDSLTTEEMHQALLWPPPDLVLANVQRATGGQLSTPIELYAKGKDALDRGQFNTMLNDDEIALLARRFHARDYPTFSEVGMSRALARPGVAQAAKMLSSMLGLDFAVFHAALMRQVGQMYPLRQMASPFPGPSLMQPFLMPGPEVFAPQGQLGQRQQPSEIISAMTSLHEQHRLGNITDEEVAAQNSEYVAALQSSAQVPSLFSPNGFQLPWPPATSPSNDDRFGSGPWPPIARPQNPITIFANEVGVSGYEVEPGWTALSGDEKAAYRTRSETLRREAWAQHEATLAEGTSPTALSGAGPRQRPARNLAGLANRGERFPGVPARPGIITGLGVFRDEQETDWQEVLRRWEALPEEQRQGYEVRAAAANAAARAAFREGRTL</sequence>
<keyword evidence="3" id="KW-1185">Reference proteome</keyword>
<dbReference type="Proteomes" id="UP001152533">
    <property type="component" value="Unassembled WGS sequence"/>
</dbReference>
<gene>
    <name evidence="2" type="ORF">CGXH109_LOCUS90575</name>
</gene>
<feature type="compositionally biased region" description="Acidic residues" evidence="1">
    <location>
        <begin position="20"/>
        <end position="29"/>
    </location>
</feature>
<accession>A0A9W4RWT4</accession>
<organism evidence="2 3">
    <name type="scientific">Colletotrichum noveboracense</name>
    <dbReference type="NCBI Taxonomy" id="2664923"/>
    <lineage>
        <taxon>Eukaryota</taxon>
        <taxon>Fungi</taxon>
        <taxon>Dikarya</taxon>
        <taxon>Ascomycota</taxon>
        <taxon>Pezizomycotina</taxon>
        <taxon>Sordariomycetes</taxon>
        <taxon>Hypocreomycetidae</taxon>
        <taxon>Glomerellales</taxon>
        <taxon>Glomerellaceae</taxon>
        <taxon>Colletotrichum</taxon>
        <taxon>Colletotrichum gloeosporioides species complex</taxon>
    </lineage>
</organism>
<evidence type="ECO:0000313" key="3">
    <source>
        <dbReference type="Proteomes" id="UP001152533"/>
    </source>
</evidence>
<dbReference type="EMBL" id="CAMGZC010000771">
    <property type="protein sequence ID" value="CAI0649898.1"/>
    <property type="molecule type" value="Genomic_DNA"/>
</dbReference>
<reference evidence="2" key="1">
    <citation type="submission" date="2022-08" db="EMBL/GenBank/DDBJ databases">
        <authorList>
            <person name="Giroux E."/>
            <person name="Giroux E."/>
        </authorList>
    </citation>
    <scope>NUCLEOTIDE SEQUENCE</scope>
    <source>
        <strain evidence="2">H1091258</strain>
    </source>
</reference>
<protein>
    <submittedName>
        <fullName evidence="2">Uncharacterized protein</fullName>
    </submittedName>
</protein>
<feature type="region of interest" description="Disordered" evidence="1">
    <location>
        <begin position="1"/>
        <end position="29"/>
    </location>
</feature>
<proteinExistence type="predicted"/>
<name>A0A9W4RWT4_9PEZI</name>